<evidence type="ECO:0000256" key="9">
    <source>
        <dbReference type="ARBA" id="ARBA00022729"/>
    </source>
</evidence>
<dbReference type="SMART" id="SM00098">
    <property type="entry name" value="alkPPc"/>
    <property type="match status" value="1"/>
</dbReference>
<comment type="similarity">
    <text evidence="4 14">Belongs to the alkaline phosphatase family.</text>
</comment>
<dbReference type="EMBL" id="JAUSTZ010000006">
    <property type="protein sequence ID" value="MDQ0226736.1"/>
    <property type="molecule type" value="Genomic_DNA"/>
</dbReference>
<evidence type="ECO:0000256" key="6">
    <source>
        <dbReference type="ARBA" id="ARBA00022525"/>
    </source>
</evidence>
<feature type="domain" description="Gram-positive cocci surface proteins LPxTG" evidence="17">
    <location>
        <begin position="581"/>
        <end position="618"/>
    </location>
</feature>
<evidence type="ECO:0000256" key="13">
    <source>
        <dbReference type="ARBA" id="ARBA00023088"/>
    </source>
</evidence>
<dbReference type="InterPro" id="IPR018299">
    <property type="entry name" value="Alkaline_phosphatase_AS"/>
</dbReference>
<dbReference type="CDD" id="cd16012">
    <property type="entry name" value="ALP"/>
    <property type="match status" value="1"/>
</dbReference>
<dbReference type="PANTHER" id="PTHR11596">
    <property type="entry name" value="ALKALINE PHOSPHATASE"/>
    <property type="match status" value="1"/>
</dbReference>
<keyword evidence="16" id="KW-1133">Transmembrane helix</keyword>
<dbReference type="Pfam" id="PF00245">
    <property type="entry name" value="Alk_phosphatase"/>
    <property type="match status" value="1"/>
</dbReference>
<evidence type="ECO:0000256" key="15">
    <source>
        <dbReference type="SAM" id="MobiDB-lite"/>
    </source>
</evidence>
<evidence type="ECO:0000256" key="3">
    <source>
        <dbReference type="ARBA" id="ARBA00004168"/>
    </source>
</evidence>
<dbReference type="Gene3D" id="1.10.60.40">
    <property type="match status" value="1"/>
</dbReference>
<evidence type="ECO:0000259" key="17">
    <source>
        <dbReference type="Pfam" id="PF00746"/>
    </source>
</evidence>
<keyword evidence="19" id="KW-1185">Reference proteome</keyword>
<sequence>MVVKRGLSKKLVTFGVLSTLVIGSFAGLRQESAKANTEETPEIKNVIFLIGDGMGPSPIAAHRYMKDDPSTKEMELTEFDKHLVGMQTTYPDDPAQNITDSASAATAMASGIKTYNNAIGMDPNKNPYETVLEQAKEDGKATGLVATSEITHATPASYGAHDESRKNMDAIANDYYDELINGNHKIDVLLGGGSSNFIPEDGRKIDNRNLVEEFQKDGYSYVTTKEELLADENEQVLGLFATGGLPKMIDRPDSIPSLEDMTKVAIDKLSSDEQGFFLMVEGSQIDWAEHDNDIVGTMSEMDDFEKAFKVAIDFAEQDGHTLVVTTADHATGGLSLGANTKATPNGDYNFHVGPIKAFSKTPDYIAAEIFAAGPNADVEAIMKKYIDANFYSQISAEEIQAVKDAVQTNNLTEIDNSIEAIVNEHSVTGWTTGGHTGEDVPVYAYGPQKERFAGLIDNTEQAKIIFALLEENKIPVTEDPGTENPDPGTENPDPGTNNPDPGTENPDPGTDNPDPGTENPDPGTDKPDPGTETPDPGADNQDPGTDNKGNDTKDPGNGTDKPSDGTKDPSNVSDKPSVDTDNNGFNLPKTATNVYNLLIVGFIILIAGGGFVLYQRKKAKMNA</sequence>
<organism evidence="18 19">
    <name type="scientific">Metabacillus niabensis</name>
    <dbReference type="NCBI Taxonomy" id="324854"/>
    <lineage>
        <taxon>Bacteria</taxon>
        <taxon>Bacillati</taxon>
        <taxon>Bacillota</taxon>
        <taxon>Bacilli</taxon>
        <taxon>Bacillales</taxon>
        <taxon>Bacillaceae</taxon>
        <taxon>Metabacillus</taxon>
    </lineage>
</organism>
<feature type="transmembrane region" description="Helical" evidence="16">
    <location>
        <begin position="594"/>
        <end position="614"/>
    </location>
</feature>
<keyword evidence="6" id="KW-0964">Secreted</keyword>
<evidence type="ECO:0000256" key="12">
    <source>
        <dbReference type="ARBA" id="ARBA00022842"/>
    </source>
</evidence>
<feature type="region of interest" description="Disordered" evidence="15">
    <location>
        <begin position="475"/>
        <end position="586"/>
    </location>
</feature>
<dbReference type="PANTHER" id="PTHR11596:SF5">
    <property type="entry name" value="ALKALINE PHOSPHATASE"/>
    <property type="match status" value="1"/>
</dbReference>
<evidence type="ECO:0000256" key="2">
    <source>
        <dbReference type="ARBA" id="ARBA00001947"/>
    </source>
</evidence>
<comment type="caution">
    <text evidence="18">The sequence shown here is derived from an EMBL/GenBank/DDBJ whole genome shotgun (WGS) entry which is preliminary data.</text>
</comment>
<keyword evidence="16" id="KW-0812">Transmembrane</keyword>
<keyword evidence="9" id="KW-0732">Signal</keyword>
<evidence type="ECO:0000256" key="4">
    <source>
        <dbReference type="ARBA" id="ARBA00005984"/>
    </source>
</evidence>
<evidence type="ECO:0000313" key="18">
    <source>
        <dbReference type="EMBL" id="MDQ0226736.1"/>
    </source>
</evidence>
<dbReference type="NCBIfam" id="TIGR01167">
    <property type="entry name" value="LPXTG_anchor"/>
    <property type="match status" value="1"/>
</dbReference>
<protein>
    <submittedName>
        <fullName evidence="18">Alkaline phosphatase</fullName>
        <ecNumber evidence="18">3.1.3.1</ecNumber>
    </submittedName>
</protein>
<reference evidence="18 19" key="1">
    <citation type="submission" date="2023-07" db="EMBL/GenBank/DDBJ databases">
        <title>Genomic Encyclopedia of Type Strains, Phase IV (KMG-IV): sequencing the most valuable type-strain genomes for metagenomic binning, comparative biology and taxonomic classification.</title>
        <authorList>
            <person name="Goeker M."/>
        </authorList>
    </citation>
    <scope>NUCLEOTIDE SEQUENCE [LARGE SCALE GENOMIC DNA]</scope>
    <source>
        <strain evidence="18 19">DSM 17723</strain>
    </source>
</reference>
<gene>
    <name evidence="18" type="ORF">J2S02_003081</name>
</gene>
<proteinExistence type="inferred from homology"/>
<keyword evidence="11" id="KW-0862">Zinc</keyword>
<dbReference type="EC" id="3.1.3.1" evidence="18"/>
<evidence type="ECO:0000256" key="1">
    <source>
        <dbReference type="ARBA" id="ARBA00001946"/>
    </source>
</evidence>
<dbReference type="InterPro" id="IPR001952">
    <property type="entry name" value="Alkaline_phosphatase"/>
</dbReference>
<evidence type="ECO:0000256" key="16">
    <source>
        <dbReference type="SAM" id="Phobius"/>
    </source>
</evidence>
<dbReference type="PRINTS" id="PR00113">
    <property type="entry name" value="ALKPHPHTASE"/>
</dbReference>
<evidence type="ECO:0000256" key="5">
    <source>
        <dbReference type="ARBA" id="ARBA00022512"/>
    </source>
</evidence>
<evidence type="ECO:0000256" key="14">
    <source>
        <dbReference type="RuleBase" id="RU003946"/>
    </source>
</evidence>
<evidence type="ECO:0000313" key="19">
    <source>
        <dbReference type="Proteomes" id="UP001232245"/>
    </source>
</evidence>
<dbReference type="InterPro" id="IPR017850">
    <property type="entry name" value="Alkaline_phosphatase_core_sf"/>
</dbReference>
<feature type="compositionally biased region" description="Polar residues" evidence="15">
    <location>
        <begin position="568"/>
        <end position="586"/>
    </location>
</feature>
<feature type="compositionally biased region" description="Low complexity" evidence="15">
    <location>
        <begin position="487"/>
        <end position="522"/>
    </location>
</feature>
<keyword evidence="8" id="KW-0479">Metal-binding</keyword>
<keyword evidence="13" id="KW-0572">Peptidoglycan-anchor</keyword>
<name>A0ABT9Z3A4_9BACI</name>
<evidence type="ECO:0000256" key="10">
    <source>
        <dbReference type="ARBA" id="ARBA00022801"/>
    </source>
</evidence>
<dbReference type="InterPro" id="IPR019931">
    <property type="entry name" value="LPXTG_anchor"/>
</dbReference>
<comment type="cofactor">
    <cofactor evidence="2">
        <name>Zn(2+)</name>
        <dbReference type="ChEBI" id="CHEBI:29105"/>
    </cofactor>
</comment>
<keyword evidence="10 18" id="KW-0378">Hydrolase</keyword>
<dbReference type="Gene3D" id="3.40.720.10">
    <property type="entry name" value="Alkaline Phosphatase, subunit A"/>
    <property type="match status" value="1"/>
</dbReference>
<dbReference type="GO" id="GO:0004035">
    <property type="term" value="F:alkaline phosphatase activity"/>
    <property type="evidence" value="ECO:0007669"/>
    <property type="project" value="UniProtKB-EC"/>
</dbReference>
<keyword evidence="12" id="KW-0460">Magnesium</keyword>
<keyword evidence="5" id="KW-0134">Cell wall</keyword>
<accession>A0ABT9Z3A4</accession>
<dbReference type="PROSITE" id="PS00123">
    <property type="entry name" value="ALKALINE_PHOSPHATASE"/>
    <property type="match status" value="1"/>
</dbReference>
<keyword evidence="7" id="KW-0597">Phosphoprotein</keyword>
<dbReference type="Pfam" id="PF00746">
    <property type="entry name" value="Gram_pos_anchor"/>
    <property type="match status" value="1"/>
</dbReference>
<dbReference type="SUPFAM" id="SSF53649">
    <property type="entry name" value="Alkaline phosphatase-like"/>
    <property type="match status" value="1"/>
</dbReference>
<evidence type="ECO:0000256" key="7">
    <source>
        <dbReference type="ARBA" id="ARBA00022553"/>
    </source>
</evidence>
<feature type="compositionally biased region" description="Low complexity" evidence="15">
    <location>
        <begin position="530"/>
        <end position="539"/>
    </location>
</feature>
<comment type="subcellular location">
    <subcellularLocation>
        <location evidence="3">Secreted</location>
        <location evidence="3">Cell wall</location>
        <topology evidence="3">Peptidoglycan-anchor</topology>
    </subcellularLocation>
</comment>
<dbReference type="Proteomes" id="UP001232245">
    <property type="component" value="Unassembled WGS sequence"/>
</dbReference>
<keyword evidence="16" id="KW-0472">Membrane</keyword>
<evidence type="ECO:0000256" key="11">
    <source>
        <dbReference type="ARBA" id="ARBA00022833"/>
    </source>
</evidence>
<evidence type="ECO:0000256" key="8">
    <source>
        <dbReference type="ARBA" id="ARBA00022723"/>
    </source>
</evidence>
<comment type="cofactor">
    <cofactor evidence="1">
        <name>Mg(2+)</name>
        <dbReference type="ChEBI" id="CHEBI:18420"/>
    </cofactor>
</comment>